<dbReference type="InterPro" id="IPR007307">
    <property type="entry name" value="Ltv1"/>
</dbReference>
<dbReference type="EMBL" id="JAPDMQ010000128">
    <property type="protein sequence ID" value="KAK0533873.1"/>
    <property type="molecule type" value="Genomic_DNA"/>
</dbReference>
<dbReference type="GO" id="GO:0005634">
    <property type="term" value="C:nucleus"/>
    <property type="evidence" value="ECO:0007669"/>
    <property type="project" value="TreeGrafter"/>
</dbReference>
<feature type="region of interest" description="Disordered" evidence="2">
    <location>
        <begin position="483"/>
        <end position="502"/>
    </location>
</feature>
<proteinExistence type="inferred from homology"/>
<feature type="region of interest" description="Disordered" evidence="2">
    <location>
        <begin position="381"/>
        <end position="418"/>
    </location>
</feature>
<organism evidence="3 4">
    <name type="scientific">Tilletia horrida</name>
    <dbReference type="NCBI Taxonomy" id="155126"/>
    <lineage>
        <taxon>Eukaryota</taxon>
        <taxon>Fungi</taxon>
        <taxon>Dikarya</taxon>
        <taxon>Basidiomycota</taxon>
        <taxon>Ustilaginomycotina</taxon>
        <taxon>Exobasidiomycetes</taxon>
        <taxon>Tilletiales</taxon>
        <taxon>Tilletiaceae</taxon>
        <taxon>Tilletia</taxon>
    </lineage>
</organism>
<dbReference type="PANTHER" id="PTHR21531:SF0">
    <property type="entry name" value="PROTEIN LTV1 HOMOLOG"/>
    <property type="match status" value="1"/>
</dbReference>
<comment type="caution">
    <text evidence="3">The sequence shown here is derived from an EMBL/GenBank/DDBJ whole genome shotgun (WGS) entry which is preliminary data.</text>
</comment>
<feature type="compositionally biased region" description="Acidic residues" evidence="2">
    <location>
        <begin position="390"/>
        <end position="410"/>
    </location>
</feature>
<feature type="compositionally biased region" description="Acidic residues" evidence="2">
    <location>
        <begin position="572"/>
        <end position="582"/>
    </location>
</feature>
<evidence type="ECO:0000256" key="2">
    <source>
        <dbReference type="SAM" id="MobiDB-lite"/>
    </source>
</evidence>
<feature type="compositionally biased region" description="Polar residues" evidence="2">
    <location>
        <begin position="321"/>
        <end position="335"/>
    </location>
</feature>
<feature type="compositionally biased region" description="Low complexity" evidence="2">
    <location>
        <begin position="642"/>
        <end position="655"/>
    </location>
</feature>
<name>A0AAN6GF93_9BASI</name>
<dbReference type="Pfam" id="PF04180">
    <property type="entry name" value="LTV"/>
    <property type="match status" value="1"/>
</dbReference>
<reference evidence="3" key="1">
    <citation type="journal article" date="2023" name="PhytoFront">
        <title>Draft Genome Resources of Seven Strains of Tilletia horrida, Causal Agent of Kernel Smut of Rice.</title>
        <authorList>
            <person name="Khanal S."/>
            <person name="Antony Babu S."/>
            <person name="Zhou X.G."/>
        </authorList>
    </citation>
    <scope>NUCLEOTIDE SEQUENCE</scope>
    <source>
        <strain evidence="3">TX3</strain>
    </source>
</reference>
<protein>
    <submittedName>
        <fullName evidence="3">Protein ltv1</fullName>
    </submittedName>
</protein>
<sequence length="670" mass="72608">MAPSIWRSKDAQHFQVVHRSQRDPLINDPLASQHVLKQVNRANNAGGSAQGGAATSRADLEAANPDLANQTRPNVGEAALYGIYYDDTSYDYMQHLRPIRGDFHSKRGGQDEEEDVETILINAKPSRQQQKKQQKAQGPITLKEDENAPSAGAKQQLDLPADVLPPDESTLREVDFSRQMDVNPSISGLQPDMDPHLRQALEALDDDAFLTLGQQTSSGAAGEEEQDEQSKGSALMVPGDEDDVDDFFSQVLAGGEVDEDEFGHEDGGDAEDWRALPPGGDEQMWQPHTWTAAGLAAMKAQREGAQGEQSKNTHSRVARSRFSTGTATSSIFSASSKRKPGQRARLAASVAPSLNDGRTEWSMTSSSMRRNQGLTTLDDQFEALQRKYDEEDGFNEDDEDGFGDEEDEEASTSSSLHDDVAAHHEALFDKFLSSTELVGRRMVDALGPAGINSSASERLGAWRDALGPLEERYKIEALERKPGDDLPAEADPTFPWRREPKSSRQTWDVETILSTHSNTTNHPRLIRARDAASVAGTATTAHRGPSILDGGQNAERAVSSGGPASAQGSMDVGEEEDGDSDYQSDATEVPAHVTIARDRNESAEDKKARKMAAKEAKQARRQQKSARKAAFAAEHKRQVHMASARTAGGAAADVGRNGVPLQGGRAALTL</sequence>
<feature type="region of interest" description="Disordered" evidence="2">
    <location>
        <begin position="531"/>
        <end position="670"/>
    </location>
</feature>
<dbReference type="GO" id="GO:0030688">
    <property type="term" value="C:preribosome, small subunit precursor"/>
    <property type="evidence" value="ECO:0007669"/>
    <property type="project" value="TreeGrafter"/>
</dbReference>
<comment type="similarity">
    <text evidence="1">Belongs to the LTV1 family.</text>
</comment>
<feature type="compositionally biased region" description="Basic and acidic residues" evidence="2">
    <location>
        <begin position="169"/>
        <end position="178"/>
    </location>
</feature>
<dbReference type="GO" id="GO:0042274">
    <property type="term" value="P:ribosomal small subunit biogenesis"/>
    <property type="evidence" value="ECO:0007669"/>
    <property type="project" value="InterPro"/>
</dbReference>
<accession>A0AAN6GF93</accession>
<feature type="compositionally biased region" description="Basic and acidic residues" evidence="2">
    <location>
        <begin position="595"/>
        <end position="618"/>
    </location>
</feature>
<feature type="region of interest" description="Disordered" evidence="2">
    <location>
        <begin position="215"/>
        <end position="351"/>
    </location>
</feature>
<keyword evidence="4" id="KW-1185">Reference proteome</keyword>
<evidence type="ECO:0000256" key="1">
    <source>
        <dbReference type="ARBA" id="ARBA00009078"/>
    </source>
</evidence>
<feature type="region of interest" description="Disordered" evidence="2">
    <location>
        <begin position="121"/>
        <end position="193"/>
    </location>
</feature>
<dbReference type="PANTHER" id="PTHR21531">
    <property type="entry name" value="LOW-TEMPERATURE VIABILITY PROTEIN LTV1-RELATED"/>
    <property type="match status" value="1"/>
</dbReference>
<evidence type="ECO:0000313" key="3">
    <source>
        <dbReference type="EMBL" id="KAK0533873.1"/>
    </source>
</evidence>
<evidence type="ECO:0000313" key="4">
    <source>
        <dbReference type="Proteomes" id="UP001176521"/>
    </source>
</evidence>
<feature type="compositionally biased region" description="Basic and acidic residues" evidence="2">
    <location>
        <begin position="264"/>
        <end position="274"/>
    </location>
</feature>
<dbReference type="GO" id="GO:0000056">
    <property type="term" value="P:ribosomal small subunit export from nucleus"/>
    <property type="evidence" value="ECO:0007669"/>
    <property type="project" value="TreeGrafter"/>
</dbReference>
<dbReference type="Proteomes" id="UP001176521">
    <property type="component" value="Unassembled WGS sequence"/>
</dbReference>
<gene>
    <name evidence="3" type="primary">LTV1</name>
    <name evidence="3" type="ORF">OC842_002834</name>
</gene>
<dbReference type="AlphaFoldDB" id="A0AAN6GF93"/>
<dbReference type="GO" id="GO:0005829">
    <property type="term" value="C:cytosol"/>
    <property type="evidence" value="ECO:0007669"/>
    <property type="project" value="TreeGrafter"/>
</dbReference>